<dbReference type="InterPro" id="IPR013325">
    <property type="entry name" value="RNA_pol_sigma_r2"/>
</dbReference>
<evidence type="ECO:0008006" key="10">
    <source>
        <dbReference type="Google" id="ProtNLM"/>
    </source>
</evidence>
<keyword evidence="1" id="KW-0805">Transcription regulation</keyword>
<dbReference type="InterPro" id="IPR039425">
    <property type="entry name" value="RNA_pol_sigma-70-like"/>
</dbReference>
<keyword evidence="9" id="KW-1185">Reference proteome</keyword>
<evidence type="ECO:0000313" key="9">
    <source>
        <dbReference type="Proteomes" id="UP000054537"/>
    </source>
</evidence>
<dbReference type="InterPro" id="IPR036195">
    <property type="entry name" value="AbfB_ABD_sf"/>
</dbReference>
<evidence type="ECO:0000259" key="7">
    <source>
        <dbReference type="Pfam" id="PF05270"/>
    </source>
</evidence>
<dbReference type="InterPro" id="IPR014284">
    <property type="entry name" value="RNA_pol_sigma-70_dom"/>
</dbReference>
<dbReference type="GO" id="GO:0016987">
    <property type="term" value="F:sigma factor activity"/>
    <property type="evidence" value="ECO:0007669"/>
    <property type="project" value="UniProtKB-KW"/>
</dbReference>
<dbReference type="AlphaFoldDB" id="A0A0A6UNE3"/>
<keyword evidence="4" id="KW-0804">Transcription</keyword>
<dbReference type="GO" id="GO:0046556">
    <property type="term" value="F:alpha-L-arabinofuranosidase activity"/>
    <property type="evidence" value="ECO:0007669"/>
    <property type="project" value="InterPro"/>
</dbReference>
<evidence type="ECO:0000256" key="3">
    <source>
        <dbReference type="ARBA" id="ARBA00023125"/>
    </source>
</evidence>
<feature type="domain" description="RNA polymerase sigma-70 region 2" evidence="6">
    <location>
        <begin position="26"/>
        <end position="87"/>
    </location>
</feature>
<dbReference type="STRING" id="1869.MB27_20405"/>
<comment type="caution">
    <text evidence="8">The sequence shown here is derived from an EMBL/GenBank/DDBJ whole genome shotgun (WGS) entry which is preliminary data.</text>
</comment>
<dbReference type="Pfam" id="PF05270">
    <property type="entry name" value="AbfB"/>
    <property type="match status" value="1"/>
</dbReference>
<dbReference type="Pfam" id="PF04542">
    <property type="entry name" value="Sigma70_r2"/>
    <property type="match status" value="1"/>
</dbReference>
<proteinExistence type="predicted"/>
<accession>A0A0A6UNE3</accession>
<dbReference type="GO" id="GO:0046373">
    <property type="term" value="P:L-arabinose metabolic process"/>
    <property type="evidence" value="ECO:0007669"/>
    <property type="project" value="InterPro"/>
</dbReference>
<protein>
    <recommendedName>
        <fullName evidence="10">RNA polymerase sigma factor</fullName>
    </recommendedName>
</protein>
<dbReference type="GO" id="GO:0003677">
    <property type="term" value="F:DNA binding"/>
    <property type="evidence" value="ECO:0007669"/>
    <property type="project" value="UniProtKB-KW"/>
</dbReference>
<dbReference type="SUPFAM" id="SSF110221">
    <property type="entry name" value="AbfB domain"/>
    <property type="match status" value="1"/>
</dbReference>
<evidence type="ECO:0000256" key="5">
    <source>
        <dbReference type="SAM" id="MobiDB-lite"/>
    </source>
</evidence>
<dbReference type="Gene3D" id="1.10.1740.10">
    <property type="match status" value="1"/>
</dbReference>
<dbReference type="InterPro" id="IPR007627">
    <property type="entry name" value="RNA_pol_sigma70_r2"/>
</dbReference>
<name>A0A0A6UNE3_ACTUT</name>
<dbReference type="EMBL" id="JRTT01000023">
    <property type="protein sequence ID" value="KHD75809.1"/>
    <property type="molecule type" value="Genomic_DNA"/>
</dbReference>
<dbReference type="SUPFAM" id="SSF88946">
    <property type="entry name" value="Sigma2 domain of RNA polymerase sigma factors"/>
    <property type="match status" value="1"/>
</dbReference>
<evidence type="ECO:0000259" key="6">
    <source>
        <dbReference type="Pfam" id="PF04542"/>
    </source>
</evidence>
<evidence type="ECO:0000256" key="1">
    <source>
        <dbReference type="ARBA" id="ARBA00023015"/>
    </source>
</evidence>
<feature type="region of interest" description="Disordered" evidence="5">
    <location>
        <begin position="87"/>
        <end position="111"/>
    </location>
</feature>
<feature type="compositionally biased region" description="Basic and acidic residues" evidence="5">
    <location>
        <begin position="92"/>
        <end position="108"/>
    </location>
</feature>
<dbReference type="eggNOG" id="COG1595">
    <property type="taxonomic scope" value="Bacteria"/>
</dbReference>
<evidence type="ECO:0000256" key="4">
    <source>
        <dbReference type="ARBA" id="ARBA00023163"/>
    </source>
</evidence>
<dbReference type="InterPro" id="IPR007934">
    <property type="entry name" value="AbfB_ABD"/>
</dbReference>
<gene>
    <name evidence="8" type="ORF">MB27_20405</name>
</gene>
<keyword evidence="2" id="KW-0731">Sigma factor</keyword>
<dbReference type="Gene3D" id="2.80.10.50">
    <property type="match status" value="1"/>
</dbReference>
<feature type="domain" description="Alpha-L-arabinofuranosidase B arabinose-binding" evidence="7">
    <location>
        <begin position="352"/>
        <end position="458"/>
    </location>
</feature>
<dbReference type="RefSeq" id="WP_043526624.1">
    <property type="nucleotide sequence ID" value="NZ_BAABKU010000048.1"/>
</dbReference>
<organism evidence="8 9">
    <name type="scientific">Actinoplanes utahensis</name>
    <dbReference type="NCBI Taxonomy" id="1869"/>
    <lineage>
        <taxon>Bacteria</taxon>
        <taxon>Bacillati</taxon>
        <taxon>Actinomycetota</taxon>
        <taxon>Actinomycetes</taxon>
        <taxon>Micromonosporales</taxon>
        <taxon>Micromonosporaceae</taxon>
        <taxon>Actinoplanes</taxon>
    </lineage>
</organism>
<sequence>MTVTETTTADLVAAAQRGDRQSLDRLVAEHLPLVYNIAAGALDDPADVDDVVQNTMLRAVRDLRSLRTPGSFRPWLAAIAVRQVGTHQQQAARDRTASLDEATGRPDPDADIEGVTALRAHLTGQRREVAEATRWLDAGDRTVLALWWQEVGGLISRAELADAAGLSIAHAAVRVQRMRAELDAARGIVAALAAHPTCPRLAETITGWDGRPSPLWRKRIARHVRSCPACAAAAGARVPAERLLNSLPALAVPAGLLEATLVKTAAGVAGTAAATGVTAAIAAHPIAAAVASLTVAAAIAVPVVGTMGSGPAAPAVTAAPATPTVPLGRLSLEWTGGGYLTTSATSDAATVAGVTGAGRRRATFVAVAGLSDPACVSFRTLDGRYLRHYELKAYTHEAAATPIFRQDATYCPQPGAGAGTVMLRSFNYPDFYLRWDGNGLGIGYFQDTAGFRTSSTFRLRPALATG</sequence>
<evidence type="ECO:0000256" key="2">
    <source>
        <dbReference type="ARBA" id="ARBA00023082"/>
    </source>
</evidence>
<reference evidence="8 9" key="1">
    <citation type="submission" date="2014-10" db="EMBL/GenBank/DDBJ databases">
        <title>Draft genome sequence of Actinoplanes utahensis NRRL 12052.</title>
        <authorList>
            <person name="Velasco-Bucheli B."/>
            <person name="del Cerro C."/>
            <person name="Hormigo D."/>
            <person name="Garcia J.L."/>
            <person name="Acebal C."/>
            <person name="Arroyo M."/>
            <person name="de la Mata I."/>
        </authorList>
    </citation>
    <scope>NUCLEOTIDE SEQUENCE [LARGE SCALE GENOMIC DNA]</scope>
    <source>
        <strain evidence="8 9">NRRL 12052</strain>
    </source>
</reference>
<dbReference type="OrthoDB" id="8611574at2"/>
<dbReference type="GO" id="GO:0006352">
    <property type="term" value="P:DNA-templated transcription initiation"/>
    <property type="evidence" value="ECO:0007669"/>
    <property type="project" value="InterPro"/>
</dbReference>
<dbReference type="Proteomes" id="UP000054537">
    <property type="component" value="Unassembled WGS sequence"/>
</dbReference>
<evidence type="ECO:0000313" key="8">
    <source>
        <dbReference type="EMBL" id="KHD75809.1"/>
    </source>
</evidence>
<dbReference type="NCBIfam" id="TIGR02937">
    <property type="entry name" value="sigma70-ECF"/>
    <property type="match status" value="1"/>
</dbReference>
<dbReference type="PANTHER" id="PTHR43133">
    <property type="entry name" value="RNA POLYMERASE ECF-TYPE SIGMA FACTO"/>
    <property type="match status" value="1"/>
</dbReference>
<dbReference type="PANTHER" id="PTHR43133:SF8">
    <property type="entry name" value="RNA POLYMERASE SIGMA FACTOR HI_1459-RELATED"/>
    <property type="match status" value="1"/>
</dbReference>
<keyword evidence="3" id="KW-0238">DNA-binding</keyword>